<dbReference type="STRING" id="599839.J4GP79"/>
<feature type="region of interest" description="Disordered" evidence="1">
    <location>
        <begin position="94"/>
        <end position="116"/>
    </location>
</feature>
<dbReference type="InterPro" id="IPR018961">
    <property type="entry name" value="DnaJ_homolog_subfam-C_membr-28"/>
</dbReference>
<evidence type="ECO:0000256" key="1">
    <source>
        <dbReference type="SAM" id="MobiDB-lite"/>
    </source>
</evidence>
<evidence type="ECO:0000313" key="4">
    <source>
        <dbReference type="Proteomes" id="UP000006352"/>
    </source>
</evidence>
<feature type="region of interest" description="Disordered" evidence="1">
    <location>
        <begin position="468"/>
        <end position="492"/>
    </location>
</feature>
<dbReference type="PANTHER" id="PTHR39394:SF1">
    <property type="entry name" value="DNAJ HOMOLOGUE SUBFAMILY C MEMBER 28 CONSERVED DOMAIN-CONTAINING PROTEIN"/>
    <property type="match status" value="1"/>
</dbReference>
<name>J4GP79_9APHY</name>
<organism evidence="3 4">
    <name type="scientific">Fibroporia radiculosa</name>
    <dbReference type="NCBI Taxonomy" id="599839"/>
    <lineage>
        <taxon>Eukaryota</taxon>
        <taxon>Fungi</taxon>
        <taxon>Dikarya</taxon>
        <taxon>Basidiomycota</taxon>
        <taxon>Agaricomycotina</taxon>
        <taxon>Agaricomycetes</taxon>
        <taxon>Polyporales</taxon>
        <taxon>Fibroporiaceae</taxon>
        <taxon>Fibroporia</taxon>
    </lineage>
</organism>
<feature type="domain" description="DnaJ homologue subfamily C member 28 conserved" evidence="2">
    <location>
        <begin position="291"/>
        <end position="361"/>
    </location>
</feature>
<dbReference type="RefSeq" id="XP_012181608.1">
    <property type="nucleotide sequence ID" value="XM_012326218.1"/>
</dbReference>
<dbReference type="HOGENOM" id="CLU_032666_0_0_1"/>
<dbReference type="InParanoid" id="J4GP79"/>
<feature type="region of interest" description="Disordered" evidence="1">
    <location>
        <begin position="1"/>
        <end position="36"/>
    </location>
</feature>
<feature type="region of interest" description="Disordered" evidence="1">
    <location>
        <begin position="152"/>
        <end position="171"/>
    </location>
</feature>
<reference evidence="3 4" key="1">
    <citation type="journal article" date="2012" name="Appl. Environ. Microbiol.">
        <title>Short-read sequencing for genomic analysis of the brown rot fungus Fibroporia radiculosa.</title>
        <authorList>
            <person name="Tang J.D."/>
            <person name="Perkins A.D."/>
            <person name="Sonstegard T.S."/>
            <person name="Schroeder S.G."/>
            <person name="Burgess S.C."/>
            <person name="Diehl S.V."/>
        </authorList>
    </citation>
    <scope>NUCLEOTIDE SEQUENCE [LARGE SCALE GENOMIC DNA]</scope>
    <source>
        <strain evidence="3 4">TFFH 294</strain>
    </source>
</reference>
<dbReference type="EMBL" id="HE797076">
    <property type="protein sequence ID" value="CCM02325.1"/>
    <property type="molecule type" value="Genomic_DNA"/>
</dbReference>
<sequence>MPSHLSLIESESGADSQSYQSSQRSDHIDDGRKSGLSLTTTYMTPAARPLPHIRNALSVKYAVLYGARSRSLSRNAAKCTESDHRASSKLFEDAAREEAEEAQTPARTSRVPTLEGQNENWTGEESVQDAVLRMLVDKYKPLRGGPVRTADEKLKAAPPKVSFPEGSSSLTNDTFAMEDAKEQAPRRYLPNEPLLPAVEGHKPWLTTFKVPSHATSNIRYGHFPNVSTRNAPESRLDEKAKKERETRRRTEQAGRLSRARESTLDYRLGIKGGAAIQKRLNPASLQGWANLVEDRIERARQEGLFKTIRGRGQPLASTVQDRNPFIAREEFLMNRIVQRQGAAPPWVEIQGELESAIASFRELIKQSWTRRAIRMLTTNQPAALLPSLTLTDIISLRDVEWEAREQAFHDQALEEVNALVRKYNGLAPYAVRRAYYLRRTELDRTYRDSAEAILQGLAERVGAQGMRMGAGIGEDDSEGEGRSTEGTAGGTATSLSLRDMLRDWWAALRGR</sequence>
<protein>
    <recommendedName>
        <fullName evidence="2">DnaJ homologue subfamily C member 28 conserved domain-containing protein</fullName>
    </recommendedName>
</protein>
<feature type="compositionally biased region" description="Basic and acidic residues" evidence="1">
    <location>
        <begin position="232"/>
        <end position="258"/>
    </location>
</feature>
<accession>J4GP79</accession>
<dbReference type="OrthoDB" id="547796at2759"/>
<proteinExistence type="predicted"/>
<dbReference type="Proteomes" id="UP000006352">
    <property type="component" value="Unassembled WGS sequence"/>
</dbReference>
<keyword evidence="4" id="KW-1185">Reference proteome</keyword>
<feature type="compositionally biased region" description="Polar residues" evidence="1">
    <location>
        <begin position="105"/>
        <end position="116"/>
    </location>
</feature>
<dbReference type="AlphaFoldDB" id="J4GP79"/>
<dbReference type="GeneID" id="24097236"/>
<feature type="compositionally biased region" description="Basic and acidic residues" evidence="1">
    <location>
        <begin position="24"/>
        <end position="33"/>
    </location>
</feature>
<evidence type="ECO:0000259" key="2">
    <source>
        <dbReference type="Pfam" id="PF09350"/>
    </source>
</evidence>
<dbReference type="PANTHER" id="PTHR39394">
    <property type="entry name" value="YALI0E31793P"/>
    <property type="match status" value="1"/>
</dbReference>
<dbReference type="Pfam" id="PF09350">
    <property type="entry name" value="DJC28_CD"/>
    <property type="match status" value="1"/>
</dbReference>
<evidence type="ECO:0000313" key="3">
    <source>
        <dbReference type="EMBL" id="CCM02325.1"/>
    </source>
</evidence>
<gene>
    <name evidence="3" type="ORF">FIBRA_04417</name>
</gene>
<feature type="region of interest" description="Disordered" evidence="1">
    <location>
        <begin position="221"/>
        <end position="258"/>
    </location>
</feature>